<sequence>MFNDINSSNHAFGLRFRREEITRAGSRMVFLIVAVFITTIATLLVSLDISMNDDQTSILLIALTASHSYYKTLRSLRIPRHTTLGSMCIVRRPDR</sequence>
<dbReference type="Proteomes" id="UP001060170">
    <property type="component" value="Chromosome 6"/>
</dbReference>
<name>A0ACC0EHS3_9BASI</name>
<evidence type="ECO:0000313" key="2">
    <source>
        <dbReference type="Proteomes" id="UP001060170"/>
    </source>
</evidence>
<keyword evidence="2" id="KW-1185">Reference proteome</keyword>
<reference evidence="1 2" key="3">
    <citation type="journal article" date="2022" name="Microbiol. Spectr.">
        <title>Folding features and dynamics of 3D genome architecture in plant fungal pathogens.</title>
        <authorList>
            <person name="Xia C."/>
        </authorList>
    </citation>
    <scope>NUCLEOTIDE SEQUENCE [LARGE SCALE GENOMIC DNA]</scope>
    <source>
        <strain evidence="1 2">93-210</strain>
    </source>
</reference>
<accession>A0ACC0EHS3</accession>
<dbReference type="EMBL" id="CM045870">
    <property type="protein sequence ID" value="KAI7953466.1"/>
    <property type="molecule type" value="Genomic_DNA"/>
</dbReference>
<protein>
    <submittedName>
        <fullName evidence="1">Uncharacterized protein</fullName>
    </submittedName>
</protein>
<comment type="caution">
    <text evidence="1">The sequence shown here is derived from an EMBL/GenBank/DDBJ whole genome shotgun (WGS) entry which is preliminary data.</text>
</comment>
<reference evidence="2" key="2">
    <citation type="journal article" date="2018" name="Mol. Plant Microbe Interact.">
        <title>Genome sequence resources for the wheat stripe rust pathogen (Puccinia striiformis f. sp. tritici) and the barley stripe rust pathogen (Puccinia striiformis f. sp. hordei).</title>
        <authorList>
            <person name="Xia C."/>
            <person name="Wang M."/>
            <person name="Yin C."/>
            <person name="Cornejo O.E."/>
            <person name="Hulbert S.H."/>
            <person name="Chen X."/>
        </authorList>
    </citation>
    <scope>NUCLEOTIDE SEQUENCE [LARGE SCALE GENOMIC DNA]</scope>
    <source>
        <strain evidence="2">93-210</strain>
    </source>
</reference>
<evidence type="ECO:0000313" key="1">
    <source>
        <dbReference type="EMBL" id="KAI7953466.1"/>
    </source>
</evidence>
<reference evidence="2" key="1">
    <citation type="journal article" date="2018" name="BMC Genomics">
        <title>Genomic insights into host adaptation between the wheat stripe rust pathogen (Puccinia striiformis f. sp. tritici) and the barley stripe rust pathogen (Puccinia striiformis f. sp. hordei).</title>
        <authorList>
            <person name="Xia C."/>
            <person name="Wang M."/>
            <person name="Yin C."/>
            <person name="Cornejo O.E."/>
            <person name="Hulbert S.H."/>
            <person name="Chen X."/>
        </authorList>
    </citation>
    <scope>NUCLEOTIDE SEQUENCE [LARGE SCALE GENOMIC DNA]</scope>
    <source>
        <strain evidence="2">93-210</strain>
    </source>
</reference>
<proteinExistence type="predicted"/>
<organism evidence="1 2">
    <name type="scientific">Puccinia striiformis f. sp. tritici</name>
    <dbReference type="NCBI Taxonomy" id="168172"/>
    <lineage>
        <taxon>Eukaryota</taxon>
        <taxon>Fungi</taxon>
        <taxon>Dikarya</taxon>
        <taxon>Basidiomycota</taxon>
        <taxon>Pucciniomycotina</taxon>
        <taxon>Pucciniomycetes</taxon>
        <taxon>Pucciniales</taxon>
        <taxon>Pucciniaceae</taxon>
        <taxon>Puccinia</taxon>
    </lineage>
</organism>
<gene>
    <name evidence="1" type="ORF">MJO28_006013</name>
</gene>